<gene>
    <name evidence="5" type="ORF">CHS0354_027617</name>
</gene>
<accession>A0AAE0SEQ0</accession>
<dbReference type="Pfam" id="PF23283">
    <property type="entry name" value="D8C_UMOD"/>
    <property type="match status" value="1"/>
</dbReference>
<dbReference type="AlphaFoldDB" id="A0AAE0SEQ0"/>
<evidence type="ECO:0000256" key="1">
    <source>
        <dbReference type="ARBA" id="ARBA00022729"/>
    </source>
</evidence>
<feature type="transmembrane region" description="Helical" evidence="3">
    <location>
        <begin position="151"/>
        <end position="174"/>
    </location>
</feature>
<keyword evidence="3" id="KW-1133">Transmembrane helix</keyword>
<name>A0AAE0SEQ0_9BIVA</name>
<keyword evidence="1" id="KW-0732">Signal</keyword>
<sequence>MSDRCPDCDSLSNDRSDLYDLDHDTWYGTEFNMTTRYVSPYGCGTRVPIWMNGTIPMIGEGVLSRTACVATFESLCASSYSIKVKRCDSSNTVYCLDNLPSSIQQRYCFDFDPRTFPSTSTTTAAKLPITQPPNTDGERIAAYKETGVQGWVIAVIAAQFVIILGLVAIVIVIFRQFRKNHNNYRTFPEHEMPSPYKQVNGFIPTGKEKEMTSVVNLKPKY</sequence>
<dbReference type="Proteomes" id="UP001195483">
    <property type="component" value="Unassembled WGS sequence"/>
</dbReference>
<dbReference type="InterPro" id="IPR057774">
    <property type="entry name" value="D8C_UMOD/GP2/OIT3-like"/>
</dbReference>
<keyword evidence="2" id="KW-1015">Disulfide bond</keyword>
<comment type="caution">
    <text evidence="5">The sequence shown here is derived from an EMBL/GenBank/DDBJ whole genome shotgun (WGS) entry which is preliminary data.</text>
</comment>
<keyword evidence="6" id="KW-1185">Reference proteome</keyword>
<reference evidence="5" key="3">
    <citation type="submission" date="2023-05" db="EMBL/GenBank/DDBJ databases">
        <authorList>
            <person name="Smith C.H."/>
        </authorList>
    </citation>
    <scope>NUCLEOTIDE SEQUENCE</scope>
    <source>
        <strain evidence="5">CHS0354</strain>
        <tissue evidence="5">Mantle</tissue>
    </source>
</reference>
<evidence type="ECO:0000313" key="5">
    <source>
        <dbReference type="EMBL" id="KAK3590314.1"/>
    </source>
</evidence>
<keyword evidence="3" id="KW-0472">Membrane</keyword>
<reference evidence="5" key="2">
    <citation type="journal article" date="2021" name="Genome Biol. Evol.">
        <title>Developing a high-quality reference genome for a parasitic bivalve with doubly uniparental inheritance (Bivalvia: Unionida).</title>
        <authorList>
            <person name="Smith C.H."/>
        </authorList>
    </citation>
    <scope>NUCLEOTIDE SEQUENCE</scope>
    <source>
        <strain evidence="5">CHS0354</strain>
        <tissue evidence="5">Mantle</tissue>
    </source>
</reference>
<evidence type="ECO:0000259" key="4">
    <source>
        <dbReference type="Pfam" id="PF23283"/>
    </source>
</evidence>
<evidence type="ECO:0000256" key="3">
    <source>
        <dbReference type="SAM" id="Phobius"/>
    </source>
</evidence>
<dbReference type="EMBL" id="JAEAOA010001670">
    <property type="protein sequence ID" value="KAK3590314.1"/>
    <property type="molecule type" value="Genomic_DNA"/>
</dbReference>
<evidence type="ECO:0000256" key="2">
    <source>
        <dbReference type="ARBA" id="ARBA00023157"/>
    </source>
</evidence>
<evidence type="ECO:0000313" key="6">
    <source>
        <dbReference type="Proteomes" id="UP001195483"/>
    </source>
</evidence>
<organism evidence="5 6">
    <name type="scientific">Potamilus streckersoni</name>
    <dbReference type="NCBI Taxonomy" id="2493646"/>
    <lineage>
        <taxon>Eukaryota</taxon>
        <taxon>Metazoa</taxon>
        <taxon>Spiralia</taxon>
        <taxon>Lophotrochozoa</taxon>
        <taxon>Mollusca</taxon>
        <taxon>Bivalvia</taxon>
        <taxon>Autobranchia</taxon>
        <taxon>Heteroconchia</taxon>
        <taxon>Palaeoheterodonta</taxon>
        <taxon>Unionida</taxon>
        <taxon>Unionoidea</taxon>
        <taxon>Unionidae</taxon>
        <taxon>Ambleminae</taxon>
        <taxon>Lampsilini</taxon>
        <taxon>Potamilus</taxon>
    </lineage>
</organism>
<reference evidence="5" key="1">
    <citation type="journal article" date="2021" name="Genome Biol. Evol.">
        <title>A High-Quality Reference Genome for a Parasitic Bivalve with Doubly Uniparental Inheritance (Bivalvia: Unionida).</title>
        <authorList>
            <person name="Smith C.H."/>
        </authorList>
    </citation>
    <scope>NUCLEOTIDE SEQUENCE</scope>
    <source>
        <strain evidence="5">CHS0354</strain>
    </source>
</reference>
<protein>
    <recommendedName>
        <fullName evidence="4">UMOD/GP2/OIT3-like D8C domain-containing protein</fullName>
    </recommendedName>
</protein>
<feature type="domain" description="UMOD/GP2/OIT3-like D8C" evidence="4">
    <location>
        <begin position="30"/>
        <end position="108"/>
    </location>
</feature>
<keyword evidence="3" id="KW-0812">Transmembrane</keyword>
<proteinExistence type="predicted"/>